<evidence type="ECO:0000256" key="2">
    <source>
        <dbReference type="SAM" id="MobiDB-lite"/>
    </source>
</evidence>
<sequence length="912" mass="104477">MSKFSLSTTATPATSTTTTTLQLKQSSNPLIEGKVQFNLDSTNKTISKTEGPNQESIFKKEFSLSAKPELQAIPQQPIQQPVQQNFQPKPASQNEIQKLLNSAENQIEITRDQCKEDKIEESQYKVNRSKYLNSIIGKNFQEDRKDSLNEQIFSPMTLFKWQEKNIQKCEEENNSLVNINVLMEFVKKLSKKPNQRLDVFKNMQIDFPFPIKYEDLPEIIISGDINSELAMLQLDQNFMDQCKNSFIQLQINIQEVLNKFTAQNLTSASEQIVLAILTARRDDFMMKVPKAILYYVLDQIILKAGLEKNFIQLYVDLINQIHNNSNIIEFIMDIEHDFQIFQAKITGMANITESKEIQWKQQYAGIIFKQLIKLNIDSQLNAFSPTSKILKILPSDVQETITYKNELQHLYFINLYKFIALLTIEGSVDAGFAETIFETLINKASVDVKQVKMVCDSILVLLGEITWYIDLQFLAKYRYASGHTDEAKFFADTYLADSEYHYGYLSDFLNGKEKVFEKVDKKLFVLFNLKQKVYALYLAKISQIKVNDALTAYNIREVQYGHDEKFVKTSLHHTKYQIQKKNMKRTVQTIIVSNTQRKQITVTLTPENWSRFSEILAEGTMMEAIKETFQLDDAGIKLVSWAAPLQQLTQFVLSGASQITQNVKKLIKFCDHQPQRKAMQQIVLSEAVQNEEHRELIIQALGNGFVSLADYVKFVANLTPTEQLKAFVNGTFAQLTAEDTEEDISSYEMFLQIAKKCDSRAIFDGLLAINDVSATVENAFLLLKKHNLEALFVHYCAKIDTNSLLAEPNIQVYLQNSDFYINIILKISIENVVFMSKLASILLPKFSVVSQAAQLFWRENCNSDTSIVEFFGIVIENGLCSKQNVADWFRGLPAFGPMAAIRQNDVLKKFLE</sequence>
<evidence type="ECO:0000313" key="3">
    <source>
        <dbReference type="EMBL" id="EST48699.1"/>
    </source>
</evidence>
<evidence type="ECO:0000313" key="5">
    <source>
        <dbReference type="Proteomes" id="UP000018208"/>
    </source>
</evidence>
<dbReference type="AlphaFoldDB" id="V6M5T4"/>
<accession>V6M5T4</accession>
<dbReference type="VEuPathDB" id="GiardiaDB:SS50377_24257"/>
<dbReference type="Proteomes" id="UP000018208">
    <property type="component" value="Unassembled WGS sequence"/>
</dbReference>
<feature type="region of interest" description="Disordered" evidence="2">
    <location>
        <begin position="1"/>
        <end position="25"/>
    </location>
</feature>
<proteinExistence type="predicted"/>
<reference evidence="3 4" key="1">
    <citation type="journal article" date="2014" name="PLoS Genet.">
        <title>The Genome of Spironucleus salmonicida Highlights a Fish Pathogen Adapted to Fluctuating Environments.</title>
        <authorList>
            <person name="Xu F."/>
            <person name="Jerlstrom-Hultqvist J."/>
            <person name="Einarsson E."/>
            <person name="Astvaldsson A."/>
            <person name="Svard S.G."/>
            <person name="Andersson J.O."/>
        </authorList>
    </citation>
    <scope>NUCLEOTIDE SEQUENCE</scope>
    <source>
        <strain evidence="4">ATCC 50377</strain>
    </source>
</reference>
<reference evidence="4" key="2">
    <citation type="submission" date="2020-12" db="EMBL/GenBank/DDBJ databases">
        <title>New Spironucleus salmonicida genome in near-complete chromosomes.</title>
        <authorList>
            <person name="Xu F."/>
            <person name="Kurt Z."/>
            <person name="Jimenez-Gonzalez A."/>
            <person name="Astvaldsson A."/>
            <person name="Andersson J.O."/>
            <person name="Svard S.G."/>
        </authorList>
    </citation>
    <scope>NUCLEOTIDE SEQUENCE</scope>
    <source>
        <strain evidence="4">ATCC 50377</strain>
    </source>
</reference>
<evidence type="ECO:0000256" key="1">
    <source>
        <dbReference type="SAM" id="Coils"/>
    </source>
</evidence>
<dbReference type="EMBL" id="KI545980">
    <property type="protein sequence ID" value="EST48699.1"/>
    <property type="molecule type" value="Genomic_DNA"/>
</dbReference>
<feature type="coiled-coil region" evidence="1">
    <location>
        <begin position="93"/>
        <end position="120"/>
    </location>
</feature>
<dbReference type="EMBL" id="AUWU02000004">
    <property type="protein sequence ID" value="KAH0574303.1"/>
    <property type="molecule type" value="Genomic_DNA"/>
</dbReference>
<feature type="compositionally biased region" description="Low complexity" evidence="2">
    <location>
        <begin position="7"/>
        <end position="20"/>
    </location>
</feature>
<keyword evidence="5" id="KW-1185">Reference proteome</keyword>
<organism evidence="3">
    <name type="scientific">Spironucleus salmonicida</name>
    <dbReference type="NCBI Taxonomy" id="348837"/>
    <lineage>
        <taxon>Eukaryota</taxon>
        <taxon>Metamonada</taxon>
        <taxon>Diplomonadida</taxon>
        <taxon>Hexamitidae</taxon>
        <taxon>Hexamitinae</taxon>
        <taxon>Spironucleus</taxon>
    </lineage>
</organism>
<gene>
    <name evidence="3" type="ORF">SS50377_11109</name>
    <name evidence="4" type="ORF">SS50377_24257</name>
</gene>
<name>V6M5T4_9EUKA</name>
<evidence type="ECO:0000313" key="4">
    <source>
        <dbReference type="EMBL" id="KAH0574303.1"/>
    </source>
</evidence>
<protein>
    <submittedName>
        <fullName evidence="3">Uncharacterized protein</fullName>
    </submittedName>
</protein>
<keyword evidence="1" id="KW-0175">Coiled coil</keyword>